<accession>A0A6N3CHS5</accession>
<evidence type="ECO:0008006" key="2">
    <source>
        <dbReference type="Google" id="ProtNLM"/>
    </source>
</evidence>
<dbReference type="RefSeq" id="WP_278767088.1">
    <property type="nucleotide sequence ID" value="NZ_AP025941.1"/>
</dbReference>
<sequence>MKFKTSFITLIGLCSVACDDTTDTIGIFTDSDNINASTSVYEASTQSLLADSVLSNSNSSYLGRMTDPETNMQIKAEFLAQFSTLENYEFPAYDLMVKNEQGEIEADSIEIRLYYEKYYGDENNPMKVDVYELDTANVVREDTTYYSNADFSRYINRHATGPITRKVFTTKDFTLSDDYLESSSYTPNIRIVLPKEYGTFIIKKYYENKDFFKNSYNFIHHVCPGFYFKLTDGDGTMVKMRVGAMNLYFRYKDAEKDTVYVGMSRFAATPEVLQNTYVENDGLAELIEHDTQCTYLKTPAGVFTEITLPVNEIYQGHLNDSISQAQFSLYRYNAANQESAFEVPQTLLLVRKQDMYTFFEEGKVPDEKTSYVTSFNSSYNTYTFSNISNLVSYCKRERNEESAKAGITPEAWEQQHQDWNKVVLIPVETNRDNSNNIVSVTHDMGLGSAKLVGGATDKLKIQVIYSTFN</sequence>
<evidence type="ECO:0000313" key="1">
    <source>
        <dbReference type="EMBL" id="VYU12793.1"/>
    </source>
</evidence>
<reference evidence="1" key="1">
    <citation type="submission" date="2019-11" db="EMBL/GenBank/DDBJ databases">
        <authorList>
            <person name="Feng L."/>
        </authorList>
    </citation>
    <scope>NUCLEOTIDE SEQUENCE</scope>
    <source>
        <strain evidence="1">PclaraLFYP37</strain>
    </source>
</reference>
<protein>
    <recommendedName>
        <fullName evidence="2">DUF4270 domain-containing protein</fullName>
    </recommendedName>
</protein>
<proteinExistence type="predicted"/>
<gene>
    <name evidence="1" type="ORF">PCLFYP37_01984</name>
</gene>
<dbReference type="EMBL" id="CACRUT010000014">
    <property type="protein sequence ID" value="VYU12793.1"/>
    <property type="molecule type" value="Genomic_DNA"/>
</dbReference>
<name>A0A6N3CHS5_9BACT</name>
<organism evidence="1">
    <name type="scientific">Paraprevotella clara</name>
    <dbReference type="NCBI Taxonomy" id="454154"/>
    <lineage>
        <taxon>Bacteria</taxon>
        <taxon>Pseudomonadati</taxon>
        <taxon>Bacteroidota</taxon>
        <taxon>Bacteroidia</taxon>
        <taxon>Bacteroidales</taxon>
        <taxon>Prevotellaceae</taxon>
        <taxon>Paraprevotella</taxon>
    </lineage>
</organism>
<dbReference type="InterPro" id="IPR025366">
    <property type="entry name" value="DUF4270"/>
</dbReference>
<dbReference type="Pfam" id="PF14092">
    <property type="entry name" value="DUF4270"/>
    <property type="match status" value="1"/>
</dbReference>
<dbReference type="AlphaFoldDB" id="A0A6N3CHS5"/>